<comment type="subcellular location">
    <subcellularLocation>
        <location evidence="1">Membrane</location>
        <topology evidence="1">Multi-pass membrane protein</topology>
    </subcellularLocation>
</comment>
<dbReference type="GO" id="GO:0055085">
    <property type="term" value="P:transmembrane transport"/>
    <property type="evidence" value="ECO:0007669"/>
    <property type="project" value="InterPro"/>
</dbReference>
<keyword evidence="11" id="KW-1185">Reference proteome</keyword>
<feature type="transmembrane region" description="Helical" evidence="5">
    <location>
        <begin position="169"/>
        <end position="187"/>
    </location>
</feature>
<organism evidence="7">
    <name type="scientific">Paulinella micropora</name>
    <dbReference type="NCBI Taxonomy" id="1928728"/>
    <lineage>
        <taxon>Eukaryota</taxon>
        <taxon>Sar</taxon>
        <taxon>Rhizaria</taxon>
        <taxon>Cercozoa</taxon>
        <taxon>Imbricatea</taxon>
        <taxon>Silicofilosea</taxon>
        <taxon>Euglyphida</taxon>
        <taxon>Paulinellidae</taxon>
        <taxon>Paulinella</taxon>
    </lineage>
</organism>
<dbReference type="GO" id="GO:0016020">
    <property type="term" value="C:membrane"/>
    <property type="evidence" value="ECO:0007669"/>
    <property type="project" value="UniProtKB-SubCell"/>
</dbReference>
<dbReference type="EMBL" id="MG976688">
    <property type="protein sequence ID" value="AXY62969.1"/>
    <property type="molecule type" value="Genomic_DNA"/>
</dbReference>
<evidence type="ECO:0000313" key="7">
    <source>
        <dbReference type="EMBL" id="APP87811.1"/>
    </source>
</evidence>
<feature type="transmembrane region" description="Helical" evidence="5">
    <location>
        <begin position="374"/>
        <end position="403"/>
    </location>
</feature>
<evidence type="ECO:0000256" key="5">
    <source>
        <dbReference type="SAM" id="Phobius"/>
    </source>
</evidence>
<evidence type="ECO:0000259" key="6">
    <source>
        <dbReference type="PROSITE" id="PS50801"/>
    </source>
</evidence>
<evidence type="ECO:0000256" key="4">
    <source>
        <dbReference type="ARBA" id="ARBA00023136"/>
    </source>
</evidence>
<protein>
    <submittedName>
        <fullName evidence="7">Low affinity sulfate transporter</fullName>
    </submittedName>
</protein>
<dbReference type="PROSITE" id="PS50801">
    <property type="entry name" value="STAS"/>
    <property type="match status" value="1"/>
</dbReference>
<feature type="domain" description="STAS" evidence="6">
    <location>
        <begin position="443"/>
        <end position="543"/>
    </location>
</feature>
<keyword evidence="7" id="KW-0934">Plastid</keyword>
<accession>A0A1L5YAU2</accession>
<feature type="transmembrane region" description="Helical" evidence="5">
    <location>
        <begin position="244"/>
        <end position="266"/>
    </location>
</feature>
<dbReference type="InterPro" id="IPR011547">
    <property type="entry name" value="SLC26A/SulP_dom"/>
</dbReference>
<dbReference type="EMBL" id="KY124271">
    <property type="protein sequence ID" value="AQX44578.1"/>
    <property type="molecule type" value="Genomic_DNA"/>
</dbReference>
<feature type="transmembrane region" description="Helical" evidence="5">
    <location>
        <begin position="199"/>
        <end position="224"/>
    </location>
</feature>
<evidence type="ECO:0000256" key="2">
    <source>
        <dbReference type="ARBA" id="ARBA00022692"/>
    </source>
</evidence>
<feature type="transmembrane region" description="Helical" evidence="5">
    <location>
        <begin position="340"/>
        <end position="362"/>
    </location>
</feature>
<geneLocation type="plastid" evidence="7"/>
<dbReference type="EMBL" id="LC490351">
    <property type="protein sequence ID" value="BBL86657.1"/>
    <property type="molecule type" value="Genomic_DNA"/>
</dbReference>
<dbReference type="Gene3D" id="3.30.750.24">
    <property type="entry name" value="STAS domain"/>
    <property type="match status" value="1"/>
</dbReference>
<feature type="transmembrane region" description="Helical" evidence="5">
    <location>
        <begin position="14"/>
        <end position="34"/>
    </location>
</feature>
<keyword evidence="3 5" id="KW-1133">Transmembrane helix</keyword>
<name>A0A1L5YAU2_9EUKA</name>
<keyword evidence="2 5" id="KW-0812">Transmembrane</keyword>
<feature type="transmembrane region" description="Helical" evidence="5">
    <location>
        <begin position="121"/>
        <end position="142"/>
    </location>
</feature>
<dbReference type="InterPro" id="IPR036513">
    <property type="entry name" value="STAS_dom_sf"/>
</dbReference>
<reference evidence="9" key="2">
    <citation type="submission" date="2018-02" db="EMBL/GenBank/DDBJ databases">
        <title>Genome reduction pattern in chromatophore genome of Paulinella.</title>
        <authorList>
            <person name="Lhee D."/>
            <person name="Yoon H.S."/>
        </authorList>
    </citation>
    <scope>NUCLEOTIDE SEQUENCE</scope>
    <source>
        <strain evidence="9">NZ27</strain>
    </source>
</reference>
<dbReference type="AlphaFoldDB" id="A0A1L5YAU2"/>
<feature type="transmembrane region" description="Helical" evidence="5">
    <location>
        <begin position="287"/>
        <end position="309"/>
    </location>
</feature>
<feature type="transmembrane region" description="Helical" evidence="5">
    <location>
        <begin position="90"/>
        <end position="109"/>
    </location>
</feature>
<keyword evidence="4 5" id="KW-0472">Membrane</keyword>
<dbReference type="EMBL" id="KX897545">
    <property type="protein sequence ID" value="APP87811.1"/>
    <property type="molecule type" value="Genomic_DNA"/>
</dbReference>
<evidence type="ECO:0000313" key="10">
    <source>
        <dbReference type="EMBL" id="BBL86657.1"/>
    </source>
</evidence>
<dbReference type="InterPro" id="IPR001902">
    <property type="entry name" value="SLC26A/SulP_fam"/>
</dbReference>
<dbReference type="InterPro" id="IPR002645">
    <property type="entry name" value="STAS_dom"/>
</dbReference>
<sequence length="551" mass="58187">MLNHISSAHLKGDFFGGLTATIIALPMALSFGMATGLGAPAGLWGAVLVGLTAALFGGTPSLISEPTGPMTVMFTTIIANLTANVDDPAMAIPMAFTVVMMAGLFQILLGTFKLGRYVTMMPYMVISGFISGTGIVLMILQLPACLGHPIPPGGVLGILRALPDLLSNIQSRDALLAVITLFILYFTPKRVRDIFPAQLMALILGTLITSIFFADGAVRCIGILPNGLPQLVKPHFELSHLQLMVVSSGILGVLGSIDALLTSVVADSITRTEHDSNKELIGQGLGNLVSGLFGGLPGAGATMGTILNIKSGGRTALSGVIRALLLMIIILGFRDLTAKIPLSVLGAIGVKLGFDIADWNLLKLAHRLSLKGALIMHSVVLITIFVDIMVAVGVGVFMANLLTIERMSTTQSKTIKTVVSVADDEVQLTELEKSLLDEAQGRVLIFYLAGHLVFGVAKTISREYKAIKGYDAIIFDVREASHIGITSSLAIENAIQEALENNHQVYIVGAKDSTLQRFRALGVLDCVPPSHVCDNLANAIAAAVARIKKHS</sequence>
<evidence type="ECO:0000313" key="9">
    <source>
        <dbReference type="EMBL" id="AXY62969.1"/>
    </source>
</evidence>
<gene>
    <name evidence="10" type="primary">MYN1_Chr_833</name>
    <name evidence="7" type="ORF">PCKR_002</name>
    <name evidence="8" type="ORF">PFK_002</name>
    <name evidence="9" type="ORF">PMNZ_002</name>
    <name evidence="10" type="ORF">PMYN1_Chma852</name>
</gene>
<evidence type="ECO:0000256" key="3">
    <source>
        <dbReference type="ARBA" id="ARBA00022989"/>
    </source>
</evidence>
<reference evidence="7" key="1">
    <citation type="journal article" date="2017" name="Protist">
        <title>Diversity of the Photosynthetic Paulinella Species, with the Description of Paulinella micropora sp. nov. and the Chromatophore Genome Sequence for strain KR01.</title>
        <authorList>
            <person name="Lhee D."/>
            <person name="Yang E.C."/>
            <person name="Kim J.I."/>
            <person name="Nakayama T."/>
            <person name="Zuccarello G."/>
            <person name="Andersen R.A."/>
            <person name="Yoon H.S."/>
        </authorList>
    </citation>
    <scope>NUCLEOTIDE SEQUENCE</scope>
    <source>
        <strain evidence="8">FK01</strain>
        <strain evidence="7">KR01</strain>
    </source>
</reference>
<dbReference type="Pfam" id="PF01740">
    <property type="entry name" value="STAS"/>
    <property type="match status" value="1"/>
</dbReference>
<evidence type="ECO:0000313" key="11">
    <source>
        <dbReference type="Proteomes" id="UP000503178"/>
    </source>
</evidence>
<proteinExistence type="predicted"/>
<dbReference type="PANTHER" id="PTHR11814">
    <property type="entry name" value="SULFATE TRANSPORTER"/>
    <property type="match status" value="1"/>
</dbReference>
<reference evidence="10 11" key="3">
    <citation type="submission" date="2019-06" db="EMBL/GenBank/DDBJ databases">
        <title>A hidden player of endosymbiotic evolution: DNA virus triggered massive gene transfer.</title>
        <authorList>
            <person name="Matsuo M."/>
            <person name="Katahata A."/>
            <person name="Tachikawa M."/>
            <person name="Minakuchi Y."/>
            <person name="Noguchi H."/>
            <person name="Toyoda A."/>
            <person name="Fujiyama A."/>
            <person name="Suzuki Y."/>
            <person name="Satoh S."/>
            <person name="Nakayama T."/>
            <person name="Kamikawa R."/>
            <person name="Nomura M."/>
            <person name="Inagaki Y."/>
            <person name="Ishida K."/>
            <person name="Obokata J."/>
        </authorList>
    </citation>
    <scope>NUCLEOTIDE SEQUENCE [LARGE SCALE GENOMIC DNA]</scope>
    <source>
        <strain evidence="10 11">MYN1</strain>
    </source>
</reference>
<dbReference type="CDD" id="cd07042">
    <property type="entry name" value="STAS_SulP_like_sulfate_transporter"/>
    <property type="match status" value="1"/>
</dbReference>
<evidence type="ECO:0000256" key="1">
    <source>
        <dbReference type="ARBA" id="ARBA00004141"/>
    </source>
</evidence>
<dbReference type="SUPFAM" id="SSF52091">
    <property type="entry name" value="SpoIIaa-like"/>
    <property type="match status" value="1"/>
</dbReference>
<dbReference type="Proteomes" id="UP000503178">
    <property type="component" value="Chromatophore Pltd"/>
</dbReference>
<evidence type="ECO:0000313" key="8">
    <source>
        <dbReference type="EMBL" id="AQX44578.1"/>
    </source>
</evidence>
<feature type="transmembrane region" description="Helical" evidence="5">
    <location>
        <begin position="41"/>
        <end position="63"/>
    </location>
</feature>
<dbReference type="Pfam" id="PF00916">
    <property type="entry name" value="Sulfate_transp"/>
    <property type="match status" value="1"/>
</dbReference>
<feature type="transmembrane region" description="Helical" evidence="5">
    <location>
        <begin position="315"/>
        <end position="333"/>
    </location>
</feature>